<evidence type="ECO:0000313" key="1">
    <source>
        <dbReference type="EMBL" id="QHT21828.1"/>
    </source>
</evidence>
<dbReference type="InterPro" id="IPR036412">
    <property type="entry name" value="HAD-like_sf"/>
</dbReference>
<sequence>MTKYKKLYINLINNLKGGGKKYLIMLDIDETLGEFHLQYEFIATMIEKFISKNILHQELLKTYFIRPDLIEFMTRLKSFVDINPETKIIVFTKNCDDGKYPGYISNLVKNLEIICDCVGLIHKIYSTQEQYKDMFIIEQDLGISFDKIIVFEDRQENVVHKSKSIVFTNITPYFIYLDENNLTNIFSYLEQFIVGNKYDFRQLINEYLKKNKTDLEYFNSQYSNNPIKNKNPLFNEYKNIHFYVLLKNTLLLHKKNIYNLLDIAKIIKYDNELVKCFIKYIT</sequence>
<dbReference type="AlphaFoldDB" id="A0A6C0DZB2"/>
<organism evidence="1">
    <name type="scientific">viral metagenome</name>
    <dbReference type="NCBI Taxonomy" id="1070528"/>
    <lineage>
        <taxon>unclassified sequences</taxon>
        <taxon>metagenomes</taxon>
        <taxon>organismal metagenomes</taxon>
    </lineage>
</organism>
<dbReference type="SUPFAM" id="SSF56784">
    <property type="entry name" value="HAD-like"/>
    <property type="match status" value="1"/>
</dbReference>
<protein>
    <submittedName>
        <fullName evidence="1">Uncharacterized protein</fullName>
    </submittedName>
</protein>
<accession>A0A6C0DZB2</accession>
<reference evidence="1" key="1">
    <citation type="journal article" date="2020" name="Nature">
        <title>Giant virus diversity and host interactions through global metagenomics.</title>
        <authorList>
            <person name="Schulz F."/>
            <person name="Roux S."/>
            <person name="Paez-Espino D."/>
            <person name="Jungbluth S."/>
            <person name="Walsh D.A."/>
            <person name="Denef V.J."/>
            <person name="McMahon K.D."/>
            <person name="Konstantinidis K.T."/>
            <person name="Eloe-Fadrosh E.A."/>
            <person name="Kyrpides N.C."/>
            <person name="Woyke T."/>
        </authorList>
    </citation>
    <scope>NUCLEOTIDE SEQUENCE</scope>
    <source>
        <strain evidence="1">GVMAG-M-3300023179-103</strain>
    </source>
</reference>
<dbReference type="InterPro" id="IPR023214">
    <property type="entry name" value="HAD_sf"/>
</dbReference>
<proteinExistence type="predicted"/>
<dbReference type="EMBL" id="MN739697">
    <property type="protein sequence ID" value="QHT21828.1"/>
    <property type="molecule type" value="Genomic_DNA"/>
</dbReference>
<name>A0A6C0DZB2_9ZZZZ</name>
<dbReference type="Gene3D" id="3.40.50.1000">
    <property type="entry name" value="HAD superfamily/HAD-like"/>
    <property type="match status" value="1"/>
</dbReference>